<gene>
    <name evidence="3" type="ORF">OEZ71_12620</name>
</gene>
<keyword evidence="1" id="KW-0349">Heme</keyword>
<evidence type="ECO:0000259" key="2">
    <source>
        <dbReference type="PROSITE" id="PS01033"/>
    </source>
</evidence>
<keyword evidence="1" id="KW-0813">Transport</keyword>
<dbReference type="Gene3D" id="1.10.490.10">
    <property type="entry name" value="Globins"/>
    <property type="match status" value="1"/>
</dbReference>
<dbReference type="Pfam" id="PF00042">
    <property type="entry name" value="Globin"/>
    <property type="match status" value="1"/>
</dbReference>
<organism evidence="3 4">
    <name type="scientific">Albidovulum litorale</name>
    <dbReference type="NCBI Taxonomy" id="2984134"/>
    <lineage>
        <taxon>Bacteria</taxon>
        <taxon>Pseudomonadati</taxon>
        <taxon>Pseudomonadota</taxon>
        <taxon>Alphaproteobacteria</taxon>
        <taxon>Rhodobacterales</taxon>
        <taxon>Paracoccaceae</taxon>
        <taxon>Albidovulum</taxon>
    </lineage>
</organism>
<dbReference type="InterPro" id="IPR000971">
    <property type="entry name" value="Globin"/>
</dbReference>
<evidence type="ECO:0000313" key="3">
    <source>
        <dbReference type="EMBL" id="MCV2873139.1"/>
    </source>
</evidence>
<accession>A0ABT2ZPR5</accession>
<proteinExistence type="inferred from homology"/>
<feature type="domain" description="Globin" evidence="2">
    <location>
        <begin position="2"/>
        <end position="136"/>
    </location>
</feature>
<reference evidence="3 4" key="1">
    <citation type="submission" date="2022-10" db="EMBL/GenBank/DDBJ databases">
        <title>Defluviimonas sp. nov., isolated from ocean surface sediments.</title>
        <authorList>
            <person name="He W."/>
            <person name="Wang L."/>
            <person name="Zhang D.-F."/>
        </authorList>
    </citation>
    <scope>NUCLEOTIDE SEQUENCE [LARGE SCALE GENOMIC DNA]</scope>
    <source>
        <strain evidence="3 4">WL0050</strain>
    </source>
</reference>
<name>A0ABT2ZPR5_9RHOB</name>
<dbReference type="PANTHER" id="PTHR43396:SF6">
    <property type="entry name" value="ABL201WP"/>
    <property type="match status" value="1"/>
</dbReference>
<dbReference type="Proteomes" id="UP001652564">
    <property type="component" value="Unassembled WGS sequence"/>
</dbReference>
<dbReference type="InterPro" id="IPR009050">
    <property type="entry name" value="Globin-like_sf"/>
</dbReference>
<protein>
    <submittedName>
        <fullName evidence="3">Globin domain-containing protein</fullName>
    </submittedName>
</protein>
<dbReference type="EMBL" id="JAOWKZ010000003">
    <property type="protein sequence ID" value="MCV2873139.1"/>
    <property type="molecule type" value="Genomic_DNA"/>
</dbReference>
<dbReference type="RefSeq" id="WP_263740351.1">
    <property type="nucleotide sequence ID" value="NZ_JAOWKZ010000003.1"/>
</dbReference>
<dbReference type="PROSITE" id="PS01033">
    <property type="entry name" value="GLOBIN"/>
    <property type="match status" value="1"/>
</dbReference>
<dbReference type="PANTHER" id="PTHR43396">
    <property type="entry name" value="FLAVOHEMOPROTEIN"/>
    <property type="match status" value="1"/>
</dbReference>
<sequence>MPLSAQQSVMIRESFALLRERLEPASIYFYEALFARDPSLRSMFRDDLAGQGMKFMTTLGMVIENIDHPEKLGDRFEELGKGHALIGVKAAHFAPMGEALIDTLRNELGESFTGELEVAWRAAYEELSARVIRRGNID</sequence>
<evidence type="ECO:0000313" key="4">
    <source>
        <dbReference type="Proteomes" id="UP001652564"/>
    </source>
</evidence>
<keyword evidence="1" id="KW-0479">Metal-binding</keyword>
<dbReference type="InterPro" id="IPR012292">
    <property type="entry name" value="Globin/Proto"/>
</dbReference>
<keyword evidence="1" id="KW-0561">Oxygen transport</keyword>
<keyword evidence="4" id="KW-1185">Reference proteome</keyword>
<keyword evidence="1" id="KW-0408">Iron</keyword>
<comment type="similarity">
    <text evidence="1">Belongs to the globin family.</text>
</comment>
<evidence type="ECO:0000256" key="1">
    <source>
        <dbReference type="RuleBase" id="RU000356"/>
    </source>
</evidence>
<comment type="caution">
    <text evidence="3">The sequence shown here is derived from an EMBL/GenBank/DDBJ whole genome shotgun (WGS) entry which is preliminary data.</text>
</comment>
<dbReference type="SUPFAM" id="SSF46458">
    <property type="entry name" value="Globin-like"/>
    <property type="match status" value="1"/>
</dbReference>